<comment type="caution">
    <text evidence="1">The sequence shown here is derived from an EMBL/GenBank/DDBJ whole genome shotgun (WGS) entry which is preliminary data.</text>
</comment>
<reference evidence="1" key="1">
    <citation type="submission" date="2022-08" db="EMBL/GenBank/DDBJ databases">
        <title>Genome Sequence of Lecanicillium fungicola.</title>
        <authorList>
            <person name="Buettner E."/>
        </authorList>
    </citation>
    <scope>NUCLEOTIDE SEQUENCE</scope>
    <source>
        <strain evidence="1">Babe33</strain>
    </source>
</reference>
<dbReference type="Proteomes" id="UP001143910">
    <property type="component" value="Unassembled WGS sequence"/>
</dbReference>
<name>A0ACC1MIP4_9HYPO</name>
<accession>A0ACC1MIP4</accession>
<evidence type="ECO:0000313" key="2">
    <source>
        <dbReference type="Proteomes" id="UP001143910"/>
    </source>
</evidence>
<keyword evidence="2" id="KW-1185">Reference proteome</keyword>
<sequence length="632" mass="69781">MLKSVHSQEVAVDRRCSLWSAPRVGHTALQAQLQPATGVAGCLNCGSLAGPVTATTDNDTLSPSISNLQLQSTLSRAIITSQSLRIALSILFIPLFCLSLFDATAATCPWTLYRRGPIASSTHRPRRFTRDPSTSGPLHLGPCTHPSSPGSLVCTSSQPKQAYDPHRTPQSSHVWRWTALLTCTNRPPRDPSRPLPSLADPAATDNRHNDYNFYTHPSRTSILDQHGNLTIDPTAFLVCSGRATPTMDDLAASEGSASMWRPSSTLPPYSRVFDFFGNQDADDMSEDGEDRFFVPSYLESSTYMQKLREAHRTHVQARREQKRNGIMIAQRPLTQRGGALLPHLASEDHDSLSPLPHRWNKADMSGGLELHDDGLGVKYVEIKGHLDREHEACGIRADYHMPPQCGIYYFEVNILAARRDETYIAIGFSSKASSTARPVGWEPESFGYHADDGRCFSGQNIGRPFGPTYSAGDIIGCGLNFRDKTAFYTKNGVHIGVAFQDVAKGRLYPSVSLKKAGEHVLVNFGSTPFVYNINEMMHEQCEKIQRDIEAADTSKLEPGLCETDFIQALVMQFLQHDGYVETARAFAEDLRLQNEALSSNTGPKVSSINIRDDEDANNRQRKWQSSGCGPNN</sequence>
<gene>
    <name evidence="1" type="ORF">NQ176_g10073</name>
</gene>
<dbReference type="EMBL" id="JANJQO010002570">
    <property type="protein sequence ID" value="KAJ2966598.1"/>
    <property type="molecule type" value="Genomic_DNA"/>
</dbReference>
<organism evidence="1 2">
    <name type="scientific">Zarea fungicola</name>
    <dbReference type="NCBI Taxonomy" id="93591"/>
    <lineage>
        <taxon>Eukaryota</taxon>
        <taxon>Fungi</taxon>
        <taxon>Dikarya</taxon>
        <taxon>Ascomycota</taxon>
        <taxon>Pezizomycotina</taxon>
        <taxon>Sordariomycetes</taxon>
        <taxon>Hypocreomycetidae</taxon>
        <taxon>Hypocreales</taxon>
        <taxon>Cordycipitaceae</taxon>
        <taxon>Zarea</taxon>
    </lineage>
</organism>
<proteinExistence type="predicted"/>
<evidence type="ECO:0000313" key="1">
    <source>
        <dbReference type="EMBL" id="KAJ2966598.1"/>
    </source>
</evidence>
<protein>
    <submittedName>
        <fullName evidence="1">Uncharacterized protein</fullName>
    </submittedName>
</protein>